<dbReference type="PROSITE" id="PS51353">
    <property type="entry name" value="ARSC"/>
    <property type="match status" value="1"/>
</dbReference>
<accession>A0ABW4NRL3</accession>
<evidence type="ECO:0000256" key="2">
    <source>
        <dbReference type="ARBA" id="ARBA00023002"/>
    </source>
</evidence>
<evidence type="ECO:0000256" key="3">
    <source>
        <dbReference type="PROSITE-ProRule" id="PRU01282"/>
    </source>
</evidence>
<name>A0ABW4NRL3_9PAST</name>
<dbReference type="CDD" id="cd03034">
    <property type="entry name" value="ArsC_ArsC"/>
    <property type="match status" value="1"/>
</dbReference>
<dbReference type="PANTHER" id="PTHR30041">
    <property type="entry name" value="ARSENATE REDUCTASE"/>
    <property type="match status" value="1"/>
</dbReference>
<sequence length="116" mass="13263">MVITIYHNPRCSKSRAALTLLEEKQIQPQVKLYLEQQFTVPELQALVQKLGIGSVREMMRTQDELYRNLGLDKPEVTEPQLLEALSQYSALLERPIVVHGERAKIGRPPESVLEIL</sequence>
<dbReference type="PANTHER" id="PTHR30041:SF4">
    <property type="entry name" value="ARSENATE REDUCTASE"/>
    <property type="match status" value="1"/>
</dbReference>
<evidence type="ECO:0000256" key="1">
    <source>
        <dbReference type="ARBA" id="ARBA00007198"/>
    </source>
</evidence>
<reference evidence="6" key="1">
    <citation type="journal article" date="2019" name="Int. J. Syst. Evol. Microbiol.">
        <title>The Global Catalogue of Microorganisms (GCM) 10K type strain sequencing project: providing services to taxonomists for standard genome sequencing and annotation.</title>
        <authorList>
            <consortium name="The Broad Institute Genomics Platform"/>
            <consortium name="The Broad Institute Genome Sequencing Center for Infectious Disease"/>
            <person name="Wu L."/>
            <person name="Ma J."/>
        </authorList>
    </citation>
    <scope>NUCLEOTIDE SEQUENCE [LARGE SCALE GENOMIC DNA]</scope>
    <source>
        <strain evidence="6">CCM 7950</strain>
    </source>
</reference>
<organism evidence="5 6">
    <name type="scientific">Pasteurella oralis</name>
    <dbReference type="NCBI Taxonomy" id="1071947"/>
    <lineage>
        <taxon>Bacteria</taxon>
        <taxon>Pseudomonadati</taxon>
        <taxon>Pseudomonadota</taxon>
        <taxon>Gammaproteobacteria</taxon>
        <taxon>Pasteurellales</taxon>
        <taxon>Pasteurellaceae</taxon>
        <taxon>Pasteurella</taxon>
    </lineage>
</organism>
<dbReference type="NCBIfam" id="TIGR00014">
    <property type="entry name" value="arsC"/>
    <property type="match status" value="1"/>
</dbReference>
<keyword evidence="6" id="KW-1185">Reference proteome</keyword>
<evidence type="ECO:0000313" key="5">
    <source>
        <dbReference type="EMBL" id="MFD1805267.1"/>
    </source>
</evidence>
<comment type="caution">
    <text evidence="5">The sequence shown here is derived from an EMBL/GenBank/DDBJ whole genome shotgun (WGS) entry which is preliminary data.</text>
</comment>
<evidence type="ECO:0000313" key="6">
    <source>
        <dbReference type="Proteomes" id="UP001597420"/>
    </source>
</evidence>
<comment type="catalytic activity">
    <reaction evidence="4">
        <text>[glutaredoxin]-dithiol + arsenate + glutathione + H(+) = glutathionyl-S-S-[glutaredoxin] + arsenite + H2O</text>
        <dbReference type="Rhea" id="RHEA:22016"/>
        <dbReference type="Rhea" id="RHEA-COMP:10729"/>
        <dbReference type="Rhea" id="RHEA-COMP:17668"/>
        <dbReference type="ChEBI" id="CHEBI:15377"/>
        <dbReference type="ChEBI" id="CHEBI:15378"/>
        <dbReference type="ChEBI" id="CHEBI:29242"/>
        <dbReference type="ChEBI" id="CHEBI:29950"/>
        <dbReference type="ChEBI" id="CHEBI:48597"/>
        <dbReference type="ChEBI" id="CHEBI:57925"/>
        <dbReference type="ChEBI" id="CHEBI:146199"/>
        <dbReference type="EC" id="1.20.4.1"/>
    </reaction>
</comment>
<gene>
    <name evidence="5" type="primary">arsC</name>
    <name evidence="5" type="ORF">ACFSAV_02555</name>
</gene>
<dbReference type="InterPro" id="IPR006660">
    <property type="entry name" value="Arsenate_reductase-like"/>
</dbReference>
<protein>
    <recommendedName>
        <fullName evidence="4">Arsenate reductase</fullName>
        <ecNumber evidence="4">1.20.4.1</ecNumber>
    </recommendedName>
</protein>
<dbReference type="SUPFAM" id="SSF52833">
    <property type="entry name" value="Thioredoxin-like"/>
    <property type="match status" value="1"/>
</dbReference>
<dbReference type="InterPro" id="IPR036249">
    <property type="entry name" value="Thioredoxin-like_sf"/>
</dbReference>
<comment type="similarity">
    <text evidence="1 3 4">Belongs to the ArsC family.</text>
</comment>
<keyword evidence="2 4" id="KW-0560">Oxidoreductase</keyword>
<dbReference type="RefSeq" id="WP_379095837.1">
    <property type="nucleotide sequence ID" value="NZ_JBHUFP010000004.1"/>
</dbReference>
<dbReference type="Pfam" id="PF03960">
    <property type="entry name" value="ArsC"/>
    <property type="match status" value="1"/>
</dbReference>
<dbReference type="InterPro" id="IPR006659">
    <property type="entry name" value="Arsenate_reductase"/>
</dbReference>
<dbReference type="EC" id="1.20.4.1" evidence="4"/>
<dbReference type="EMBL" id="JBHUFP010000004">
    <property type="protein sequence ID" value="MFD1805267.1"/>
    <property type="molecule type" value="Genomic_DNA"/>
</dbReference>
<proteinExistence type="inferred from homology"/>
<dbReference type="Gene3D" id="3.40.30.10">
    <property type="entry name" value="Glutaredoxin"/>
    <property type="match status" value="1"/>
</dbReference>
<dbReference type="Proteomes" id="UP001597420">
    <property type="component" value="Unassembled WGS sequence"/>
</dbReference>
<dbReference type="GO" id="GO:0008794">
    <property type="term" value="F:arsenate reductase (glutaredoxin) activity"/>
    <property type="evidence" value="ECO:0007669"/>
    <property type="project" value="UniProtKB-EC"/>
</dbReference>
<evidence type="ECO:0000256" key="4">
    <source>
        <dbReference type="RuleBase" id="RU362029"/>
    </source>
</evidence>